<keyword evidence="3" id="KW-1185">Reference proteome</keyword>
<reference evidence="3" key="2">
    <citation type="submission" date="2015-01" db="EMBL/GenBank/DDBJ databases">
        <title>Evolutionary Origins and Diversification of the Mycorrhizal Mutualists.</title>
        <authorList>
            <consortium name="DOE Joint Genome Institute"/>
            <consortium name="Mycorrhizal Genomics Consortium"/>
            <person name="Kohler A."/>
            <person name="Kuo A."/>
            <person name="Nagy L.G."/>
            <person name="Floudas D."/>
            <person name="Copeland A."/>
            <person name="Barry K.W."/>
            <person name="Cichocki N."/>
            <person name="Veneault-Fourrey C."/>
            <person name="LaButti K."/>
            <person name="Lindquist E.A."/>
            <person name="Lipzen A."/>
            <person name="Lundell T."/>
            <person name="Morin E."/>
            <person name="Murat C."/>
            <person name="Riley R."/>
            <person name="Ohm R."/>
            <person name="Sun H."/>
            <person name="Tunlid A."/>
            <person name="Henrissat B."/>
            <person name="Grigoriev I.V."/>
            <person name="Hibbett D.S."/>
            <person name="Martin F."/>
        </authorList>
    </citation>
    <scope>NUCLEOTIDE SEQUENCE [LARGE SCALE GENOMIC DNA]</scope>
    <source>
        <strain evidence="3">h7</strain>
    </source>
</reference>
<evidence type="ECO:0000313" key="2">
    <source>
        <dbReference type="EMBL" id="KIM34640.1"/>
    </source>
</evidence>
<feature type="region of interest" description="Disordered" evidence="1">
    <location>
        <begin position="87"/>
        <end position="124"/>
    </location>
</feature>
<gene>
    <name evidence="2" type="ORF">M413DRAFT_450139</name>
</gene>
<accession>A0A0C3BCV2</accession>
<dbReference type="EMBL" id="KN831895">
    <property type="protein sequence ID" value="KIM34640.1"/>
    <property type="molecule type" value="Genomic_DNA"/>
</dbReference>
<dbReference type="AlphaFoldDB" id="A0A0C3BCV2"/>
<dbReference type="Proteomes" id="UP000053424">
    <property type="component" value="Unassembled WGS sequence"/>
</dbReference>
<evidence type="ECO:0000313" key="3">
    <source>
        <dbReference type="Proteomes" id="UP000053424"/>
    </source>
</evidence>
<evidence type="ECO:0000256" key="1">
    <source>
        <dbReference type="SAM" id="MobiDB-lite"/>
    </source>
</evidence>
<dbReference type="HOGENOM" id="CLU_2004202_0_0_1"/>
<protein>
    <submittedName>
        <fullName evidence="2">Uncharacterized protein</fullName>
    </submittedName>
</protein>
<proteinExistence type="predicted"/>
<organism evidence="2 3">
    <name type="scientific">Hebeloma cylindrosporum</name>
    <dbReference type="NCBI Taxonomy" id="76867"/>
    <lineage>
        <taxon>Eukaryota</taxon>
        <taxon>Fungi</taxon>
        <taxon>Dikarya</taxon>
        <taxon>Basidiomycota</taxon>
        <taxon>Agaricomycotina</taxon>
        <taxon>Agaricomycetes</taxon>
        <taxon>Agaricomycetidae</taxon>
        <taxon>Agaricales</taxon>
        <taxon>Agaricineae</taxon>
        <taxon>Hymenogastraceae</taxon>
        <taxon>Hebeloma</taxon>
    </lineage>
</organism>
<feature type="compositionally biased region" description="Low complexity" evidence="1">
    <location>
        <begin position="111"/>
        <end position="124"/>
    </location>
</feature>
<reference evidence="2 3" key="1">
    <citation type="submission" date="2014-04" db="EMBL/GenBank/DDBJ databases">
        <authorList>
            <consortium name="DOE Joint Genome Institute"/>
            <person name="Kuo A."/>
            <person name="Gay G."/>
            <person name="Dore J."/>
            <person name="Kohler A."/>
            <person name="Nagy L.G."/>
            <person name="Floudas D."/>
            <person name="Copeland A."/>
            <person name="Barry K.W."/>
            <person name="Cichocki N."/>
            <person name="Veneault-Fourrey C."/>
            <person name="LaButti K."/>
            <person name="Lindquist E.A."/>
            <person name="Lipzen A."/>
            <person name="Lundell T."/>
            <person name="Morin E."/>
            <person name="Murat C."/>
            <person name="Sun H."/>
            <person name="Tunlid A."/>
            <person name="Henrissat B."/>
            <person name="Grigoriev I.V."/>
            <person name="Hibbett D.S."/>
            <person name="Martin F."/>
            <person name="Nordberg H.P."/>
            <person name="Cantor M.N."/>
            <person name="Hua S.X."/>
        </authorList>
    </citation>
    <scope>NUCLEOTIDE SEQUENCE [LARGE SCALE GENOMIC DNA]</scope>
    <source>
        <strain evidence="3">h7</strain>
    </source>
</reference>
<sequence length="124" mass="13684">MTKATPEDPCTSKVCRSRLYCINEYVKSLHTHLRTLWSDLVAAGVKTDRDIQHMTFLQKFQKGRQGSVSDGDIEKIMAGTDSDTFFNLQDEDGSEAGNLADKEGSESLKAESVSSNNLSSDESM</sequence>
<name>A0A0C3BCV2_HEBCY</name>
<feature type="compositionally biased region" description="Basic and acidic residues" evidence="1">
    <location>
        <begin position="100"/>
        <end position="109"/>
    </location>
</feature>